<protein>
    <submittedName>
        <fullName evidence="1">Uncharacterized protein</fullName>
    </submittedName>
</protein>
<sequence>MATMAMKKANTTGNVWKEYKFKKDVFAERNKKKTKSQEKYVNKLHKYTPISSVEEIETAFQSRIKTYAVKNVNAYKDPNHFLNYVKVTVTGLISKHLKLLKVNMKFFTEYKRGIGENIEYVESSFKTKNEIILKSTNLEEYYTNSISKIIAEMRAFEAKGSQWALDRIFKLEVRINKYVPFKGSSYADLPEKIKTNQASVLSVLHQVQKDPQRVNKYIAYEHEFDDSLKGLEFPMKLDSIATFEKRSGISINIICPLKTTKNKTDKHINLHYIKDQKNDHYCWIKSISRLIASQVTNNGHKIFICDRCLQHFYSVNKLKDPEQDCRDHDGVRVELPSKGKKMTY</sequence>
<dbReference type="PANTHER" id="PTHR31511:SF12">
    <property type="entry name" value="RHO TERMINATION FACTOR N-TERMINAL DOMAIN-CONTAINING PROTEIN"/>
    <property type="match status" value="1"/>
</dbReference>
<comment type="caution">
    <text evidence="1">The sequence shown here is derived from an EMBL/GenBank/DDBJ whole genome shotgun (WGS) entry which is preliminary data.</text>
</comment>
<dbReference type="EMBL" id="JARBHB010000003">
    <property type="protein sequence ID" value="KAJ8887935.1"/>
    <property type="molecule type" value="Genomic_DNA"/>
</dbReference>
<gene>
    <name evidence="1" type="ORF">PR048_007419</name>
</gene>
<name>A0ABQ9HV44_9NEOP</name>
<evidence type="ECO:0000313" key="1">
    <source>
        <dbReference type="EMBL" id="KAJ8887935.1"/>
    </source>
</evidence>
<evidence type="ECO:0000313" key="2">
    <source>
        <dbReference type="Proteomes" id="UP001159363"/>
    </source>
</evidence>
<dbReference type="Proteomes" id="UP001159363">
    <property type="component" value="Chromosome 3"/>
</dbReference>
<reference evidence="1 2" key="1">
    <citation type="submission" date="2023-02" db="EMBL/GenBank/DDBJ databases">
        <title>LHISI_Scaffold_Assembly.</title>
        <authorList>
            <person name="Stuart O.P."/>
            <person name="Cleave R."/>
            <person name="Magrath M.J.L."/>
            <person name="Mikheyev A.S."/>
        </authorList>
    </citation>
    <scope>NUCLEOTIDE SEQUENCE [LARGE SCALE GENOMIC DNA]</scope>
    <source>
        <strain evidence="1">Daus_M_001</strain>
        <tissue evidence="1">Leg muscle</tissue>
    </source>
</reference>
<keyword evidence="2" id="KW-1185">Reference proteome</keyword>
<dbReference type="PANTHER" id="PTHR31511">
    <property type="entry name" value="PROTEIN CBG23764"/>
    <property type="match status" value="1"/>
</dbReference>
<proteinExistence type="predicted"/>
<accession>A0ABQ9HV44</accession>
<organism evidence="1 2">
    <name type="scientific">Dryococelus australis</name>
    <dbReference type="NCBI Taxonomy" id="614101"/>
    <lineage>
        <taxon>Eukaryota</taxon>
        <taxon>Metazoa</taxon>
        <taxon>Ecdysozoa</taxon>
        <taxon>Arthropoda</taxon>
        <taxon>Hexapoda</taxon>
        <taxon>Insecta</taxon>
        <taxon>Pterygota</taxon>
        <taxon>Neoptera</taxon>
        <taxon>Polyneoptera</taxon>
        <taxon>Phasmatodea</taxon>
        <taxon>Verophasmatodea</taxon>
        <taxon>Anareolatae</taxon>
        <taxon>Phasmatidae</taxon>
        <taxon>Eurycanthinae</taxon>
        <taxon>Dryococelus</taxon>
    </lineage>
</organism>